<dbReference type="Proteomes" id="UP000198937">
    <property type="component" value="Unassembled WGS sequence"/>
</dbReference>
<keyword evidence="3" id="KW-1185">Reference proteome</keyword>
<protein>
    <submittedName>
        <fullName evidence="2">Uncharacterized protein</fullName>
    </submittedName>
</protein>
<accession>A0A1C6U2R7</accession>
<organism evidence="2 3">
    <name type="scientific">Micromonospora yangpuensis</name>
    <dbReference type="NCBI Taxonomy" id="683228"/>
    <lineage>
        <taxon>Bacteria</taxon>
        <taxon>Bacillati</taxon>
        <taxon>Actinomycetota</taxon>
        <taxon>Actinomycetes</taxon>
        <taxon>Micromonosporales</taxon>
        <taxon>Micromonosporaceae</taxon>
        <taxon>Micromonospora</taxon>
    </lineage>
</organism>
<dbReference type="OrthoDB" id="3212632at2"/>
<dbReference type="AlphaFoldDB" id="A0A1C6U2R7"/>
<reference evidence="2 3" key="1">
    <citation type="submission" date="2016-06" db="EMBL/GenBank/DDBJ databases">
        <authorList>
            <person name="Kjaerup R.B."/>
            <person name="Dalgaard T.S."/>
            <person name="Juul-Madsen H.R."/>
        </authorList>
    </citation>
    <scope>NUCLEOTIDE SEQUENCE [LARGE SCALE GENOMIC DNA]</scope>
    <source>
        <strain evidence="2 3">DSM 45577</strain>
    </source>
</reference>
<dbReference type="RefSeq" id="WP_091434075.1">
    <property type="nucleotide sequence ID" value="NZ_BMMJ01000006.1"/>
</dbReference>
<proteinExistence type="predicted"/>
<gene>
    <name evidence="2" type="ORF">GA0070617_0837</name>
</gene>
<name>A0A1C6U2R7_9ACTN</name>
<evidence type="ECO:0000313" key="3">
    <source>
        <dbReference type="Proteomes" id="UP000198937"/>
    </source>
</evidence>
<sequence length="203" mass="22494">MAPRTMPEPAEVGRRAAEILDLITRHSSSERLRSSSMKYSSCWATFTGYPAISRWSLDRDAGPLLTEAMRVLALKAAVFELTGGDEQAAELLVPAPVDEMIHAVLAQFTLMSRMQRDLGVTFPHATELEEFTYTRGCLTDEYYAAAGWGPQPLRYWLDSAEVTRRLNQLNAHYQAAGLGRDGRSHDFDFDQPDPATTPVAVSG</sequence>
<evidence type="ECO:0000313" key="2">
    <source>
        <dbReference type="EMBL" id="SCL48307.1"/>
    </source>
</evidence>
<dbReference type="EMBL" id="FMIA01000002">
    <property type="protein sequence ID" value="SCL48307.1"/>
    <property type="molecule type" value="Genomic_DNA"/>
</dbReference>
<evidence type="ECO:0000256" key="1">
    <source>
        <dbReference type="SAM" id="MobiDB-lite"/>
    </source>
</evidence>
<feature type="region of interest" description="Disordered" evidence="1">
    <location>
        <begin position="183"/>
        <end position="203"/>
    </location>
</feature>